<dbReference type="PANTHER" id="PTHR35565:SF3">
    <property type="entry name" value="TYPE VI SECRETION SYSTEM SHEATH PROTEIN TSSC1"/>
    <property type="match status" value="1"/>
</dbReference>
<gene>
    <name evidence="3" type="primary">tssC</name>
    <name evidence="3" type="ORF">GHC57_11485</name>
</gene>
<evidence type="ECO:0000313" key="3">
    <source>
        <dbReference type="EMBL" id="MQX37141.1"/>
    </source>
</evidence>
<dbReference type="Pfam" id="PF18945">
    <property type="entry name" value="VipB_2"/>
    <property type="match status" value="1"/>
</dbReference>
<dbReference type="Proteomes" id="UP000434582">
    <property type="component" value="Unassembled WGS sequence"/>
</dbReference>
<protein>
    <submittedName>
        <fullName evidence="3">Type VI secretion system contractile sheath large subunit</fullName>
    </submittedName>
</protein>
<organism evidence="3 4">
    <name type="scientific">Roseospira navarrensis</name>
    <dbReference type="NCBI Taxonomy" id="140058"/>
    <lineage>
        <taxon>Bacteria</taxon>
        <taxon>Pseudomonadati</taxon>
        <taxon>Pseudomonadota</taxon>
        <taxon>Alphaproteobacteria</taxon>
        <taxon>Rhodospirillales</taxon>
        <taxon>Rhodospirillaceae</taxon>
        <taxon>Roseospira</taxon>
    </lineage>
</organism>
<dbReference type="OrthoDB" id="9764000at2"/>
<dbReference type="EMBL" id="WIVE01000034">
    <property type="protein sequence ID" value="MQX37141.1"/>
    <property type="molecule type" value="Genomic_DNA"/>
</dbReference>
<sequence length="530" mass="58616">MTSDTDDATLLVTPRRAAPQGAAVASARVRAGLSGVVSGRAARAARAGDGEPHPEALSRFLALERWDLALLAWVGTERASLLDRDRLLAGIDRDIAIIDRLLSAQTNAILHHPRVQKLESTWRGLRYLVDSTEGDDLVRIRVLDLSWADLCRDLERALEFDQSQMFQKIYEDEFGTPGGEPYGLLLADYAVQHRADRHHRTDDVAALKTMSGVCAAAFAPMVIGCTPALLGLDTFGELTAPIRLAGLFDGPEYARWRSLRSSEDSRFLAVALPRTLMRDAHEDDGSGAQPFRYAEDVSAPDASAWLWASPVYAFGRVAVRAFIESRWFGTIRGARRNELGGGLVEDLPAPDYGTDRPGLAYRIPVSVAMPEIRESELAEVGLMPLSAHQHTPFAVFRAVGSIQAPRRYDRQEANINARLSAMLHYVLCVSRFAHLLKVMVRDKVGSFASPEECELYLHNKLIQYVQSRATASFIEKAKRPLREASVSVRELPGRPGVYSCTCHLVPHFQIDQVFSSFRLELDTTPLRTGS</sequence>
<evidence type="ECO:0000313" key="4">
    <source>
        <dbReference type="Proteomes" id="UP000434582"/>
    </source>
</evidence>
<keyword evidence="4" id="KW-1185">Reference proteome</keyword>
<reference evidence="3 4" key="1">
    <citation type="submission" date="2019-10" db="EMBL/GenBank/DDBJ databases">
        <title>Draft whole-genome sequence of the purple nonsulfur photosynthetic bacterium Roseospira navarrensis DSM 15114.</title>
        <authorList>
            <person name="Kyndt J.A."/>
            <person name="Meyer T.E."/>
        </authorList>
    </citation>
    <scope>NUCLEOTIDE SEQUENCE [LARGE SCALE GENOMIC DNA]</scope>
    <source>
        <strain evidence="3 4">DSM 15114</strain>
    </source>
</reference>
<dbReference type="RefSeq" id="WP_153344327.1">
    <property type="nucleotide sequence ID" value="NZ_WIVE01000034.1"/>
</dbReference>
<dbReference type="InterPro" id="IPR044031">
    <property type="entry name" value="TssC1_N"/>
</dbReference>
<name>A0A7X1ZGE8_9PROT</name>
<evidence type="ECO:0000259" key="1">
    <source>
        <dbReference type="Pfam" id="PF05943"/>
    </source>
</evidence>
<feature type="domain" description="TssC1 N-terminal" evidence="1">
    <location>
        <begin position="92"/>
        <end position="403"/>
    </location>
</feature>
<comment type="caution">
    <text evidence="3">The sequence shown here is derived from an EMBL/GenBank/DDBJ whole genome shotgun (WGS) entry which is preliminary data.</text>
</comment>
<evidence type="ECO:0000259" key="2">
    <source>
        <dbReference type="Pfam" id="PF18945"/>
    </source>
</evidence>
<dbReference type="NCBIfam" id="TIGR03355">
    <property type="entry name" value="VI_chp_2"/>
    <property type="match status" value="1"/>
</dbReference>
<dbReference type="InterPro" id="IPR044032">
    <property type="entry name" value="TssC1_C"/>
</dbReference>
<dbReference type="PANTHER" id="PTHR35565">
    <property type="entry name" value="CYTOPLASMIC PROTEIN-RELATED"/>
    <property type="match status" value="1"/>
</dbReference>
<dbReference type="Pfam" id="PF05943">
    <property type="entry name" value="VipB"/>
    <property type="match status" value="1"/>
</dbReference>
<dbReference type="InterPro" id="IPR010269">
    <property type="entry name" value="T6SS_TssC-like"/>
</dbReference>
<dbReference type="AlphaFoldDB" id="A0A7X1ZGE8"/>
<proteinExistence type="predicted"/>
<feature type="domain" description="TssC1 C-terminal" evidence="2">
    <location>
        <begin position="412"/>
        <end position="520"/>
    </location>
</feature>
<accession>A0A7X1ZGE8</accession>